<dbReference type="Proteomes" id="UP001195769">
    <property type="component" value="Unassembled WGS sequence"/>
</dbReference>
<evidence type="ECO:0000313" key="1">
    <source>
        <dbReference type="EMBL" id="KAG1901618.1"/>
    </source>
</evidence>
<accession>A0AAD4HM26</accession>
<protein>
    <submittedName>
        <fullName evidence="1">Uncharacterized protein</fullName>
    </submittedName>
</protein>
<name>A0AAD4HM26_9AGAM</name>
<dbReference type="EMBL" id="JABBWK010000021">
    <property type="protein sequence ID" value="KAG1901618.1"/>
    <property type="molecule type" value="Genomic_DNA"/>
</dbReference>
<organism evidence="1 2">
    <name type="scientific">Suillus fuscotomentosus</name>
    <dbReference type="NCBI Taxonomy" id="1912939"/>
    <lineage>
        <taxon>Eukaryota</taxon>
        <taxon>Fungi</taxon>
        <taxon>Dikarya</taxon>
        <taxon>Basidiomycota</taxon>
        <taxon>Agaricomycotina</taxon>
        <taxon>Agaricomycetes</taxon>
        <taxon>Agaricomycetidae</taxon>
        <taxon>Boletales</taxon>
        <taxon>Suillineae</taxon>
        <taxon>Suillaceae</taxon>
        <taxon>Suillus</taxon>
    </lineage>
</organism>
<proteinExistence type="predicted"/>
<dbReference type="RefSeq" id="XP_041227193.1">
    <property type="nucleotide sequence ID" value="XM_041374968.1"/>
</dbReference>
<reference evidence="1" key="1">
    <citation type="journal article" date="2020" name="New Phytol.">
        <title>Comparative genomics reveals dynamic genome evolution in host specialist ectomycorrhizal fungi.</title>
        <authorList>
            <person name="Lofgren L.A."/>
            <person name="Nguyen N.H."/>
            <person name="Vilgalys R."/>
            <person name="Ruytinx J."/>
            <person name="Liao H.L."/>
            <person name="Branco S."/>
            <person name="Kuo A."/>
            <person name="LaButti K."/>
            <person name="Lipzen A."/>
            <person name="Andreopoulos W."/>
            <person name="Pangilinan J."/>
            <person name="Riley R."/>
            <person name="Hundley H."/>
            <person name="Na H."/>
            <person name="Barry K."/>
            <person name="Grigoriev I.V."/>
            <person name="Stajich J.E."/>
            <person name="Kennedy P.G."/>
        </authorList>
    </citation>
    <scope>NUCLEOTIDE SEQUENCE</scope>
    <source>
        <strain evidence="1">FC203</strain>
    </source>
</reference>
<sequence length="56" mass="6249">LILAHVKYIHVRKDVLTEKGVIDLTKFKPVMCLGDILYARVPSCAIHICSSHVSIC</sequence>
<gene>
    <name evidence="1" type="ORF">F5891DRAFT_950453</name>
</gene>
<dbReference type="InterPro" id="IPR012349">
    <property type="entry name" value="Split_barrel_FMN-bd"/>
</dbReference>
<dbReference type="AlphaFoldDB" id="A0AAD4HM26"/>
<comment type="caution">
    <text evidence="1">The sequence shown here is derived from an EMBL/GenBank/DDBJ whole genome shotgun (WGS) entry which is preliminary data.</text>
</comment>
<keyword evidence="2" id="KW-1185">Reference proteome</keyword>
<dbReference type="GeneID" id="64669266"/>
<dbReference type="Gene3D" id="2.30.110.10">
    <property type="entry name" value="Electron Transport, Fmn-binding Protein, Chain A"/>
    <property type="match status" value="1"/>
</dbReference>
<feature type="non-terminal residue" evidence="1">
    <location>
        <position position="1"/>
    </location>
</feature>
<evidence type="ECO:0000313" key="2">
    <source>
        <dbReference type="Proteomes" id="UP001195769"/>
    </source>
</evidence>